<reference evidence="4 5" key="1">
    <citation type="journal article" date="2018" name="Nat. Ecol. Evol.">
        <title>Pezizomycetes genomes reveal the molecular basis of ectomycorrhizal truffle lifestyle.</title>
        <authorList>
            <person name="Murat C."/>
            <person name="Payen T."/>
            <person name="Noel B."/>
            <person name="Kuo A."/>
            <person name="Morin E."/>
            <person name="Chen J."/>
            <person name="Kohler A."/>
            <person name="Krizsan K."/>
            <person name="Balestrini R."/>
            <person name="Da Silva C."/>
            <person name="Montanini B."/>
            <person name="Hainaut M."/>
            <person name="Levati E."/>
            <person name="Barry K.W."/>
            <person name="Belfiori B."/>
            <person name="Cichocki N."/>
            <person name="Clum A."/>
            <person name="Dockter R.B."/>
            <person name="Fauchery L."/>
            <person name="Guy J."/>
            <person name="Iotti M."/>
            <person name="Le Tacon F."/>
            <person name="Lindquist E.A."/>
            <person name="Lipzen A."/>
            <person name="Malagnac F."/>
            <person name="Mello A."/>
            <person name="Molinier V."/>
            <person name="Miyauchi S."/>
            <person name="Poulain J."/>
            <person name="Riccioni C."/>
            <person name="Rubini A."/>
            <person name="Sitrit Y."/>
            <person name="Splivallo R."/>
            <person name="Traeger S."/>
            <person name="Wang M."/>
            <person name="Zifcakova L."/>
            <person name="Wipf D."/>
            <person name="Zambonelli A."/>
            <person name="Paolocci F."/>
            <person name="Nowrousian M."/>
            <person name="Ottonello S."/>
            <person name="Baldrian P."/>
            <person name="Spatafora J.W."/>
            <person name="Henrissat B."/>
            <person name="Nagy L.G."/>
            <person name="Aury J.M."/>
            <person name="Wincker P."/>
            <person name="Grigoriev I.V."/>
            <person name="Bonfante P."/>
            <person name="Martin F.M."/>
        </authorList>
    </citation>
    <scope>NUCLEOTIDE SEQUENCE [LARGE SCALE GENOMIC DNA]</scope>
    <source>
        <strain evidence="4 5">120613-1</strain>
    </source>
</reference>
<protein>
    <recommendedName>
        <fullName evidence="3">DUF6818 domain-containing protein</fullName>
    </recommendedName>
</protein>
<feature type="domain" description="DUF6818" evidence="3">
    <location>
        <begin position="90"/>
        <end position="172"/>
    </location>
</feature>
<feature type="coiled-coil region" evidence="1">
    <location>
        <begin position="287"/>
        <end position="328"/>
    </location>
</feature>
<sequence length="334" mass="38265">MSQKQKFPLAVSELETALAFSGVGTADQLSSQYGSTSLSSSPAMQQGSLLQTLPENRKNKKPRGGRATGSQNFTEGDRRRALSVIQRVKPFGANKWEQVSNEYNIISWSEKRKERDGDFLKNYYTDKVREGLSKPTGDPQLSWELHEVKLIRQEIDGLLQMGSIEDNYDSGENEDQDDQEIDMLGDTGEVNSSLSAIVGEDEYLLENQREQEEPPYTRNKAHYWEEEEKRATQSPGIPEKSPKVRMSIERHTCQQPTTAINANHLLSQMVTAIEKDTGKRDSDFKAIQVMRVALEKCEARYDSLESRYDRLEQRSYQLEDENRSLQEEIMRIRK</sequence>
<accession>A0A3N4K596</accession>
<feature type="compositionally biased region" description="Polar residues" evidence="2">
    <location>
        <begin position="42"/>
        <end position="54"/>
    </location>
</feature>
<gene>
    <name evidence="4" type="ORF">L873DRAFT_1840419</name>
</gene>
<dbReference type="AlphaFoldDB" id="A0A3N4K596"/>
<proteinExistence type="predicted"/>
<dbReference type="STRING" id="1336337.A0A3N4K596"/>
<dbReference type="OrthoDB" id="5430025at2759"/>
<dbReference type="PANTHER" id="PTHR34409:SF1">
    <property type="entry name" value="MYB-LIKE DOMAIN-CONTAINING PROTEIN"/>
    <property type="match status" value="1"/>
</dbReference>
<evidence type="ECO:0000256" key="1">
    <source>
        <dbReference type="SAM" id="Coils"/>
    </source>
</evidence>
<feature type="compositionally biased region" description="Low complexity" evidence="2">
    <location>
        <begin position="30"/>
        <end position="41"/>
    </location>
</feature>
<name>A0A3N4K596_9PEZI</name>
<evidence type="ECO:0000313" key="5">
    <source>
        <dbReference type="Proteomes" id="UP000276215"/>
    </source>
</evidence>
<dbReference type="PANTHER" id="PTHR34409">
    <property type="entry name" value="SET DOMAIN-CONTAINING PROTEIN"/>
    <property type="match status" value="1"/>
</dbReference>
<feature type="region of interest" description="Disordered" evidence="2">
    <location>
        <begin position="29"/>
        <end position="78"/>
    </location>
</feature>
<keyword evidence="5" id="KW-1185">Reference proteome</keyword>
<evidence type="ECO:0000313" key="4">
    <source>
        <dbReference type="EMBL" id="RPB04718.1"/>
    </source>
</evidence>
<dbReference type="Proteomes" id="UP000276215">
    <property type="component" value="Unassembled WGS sequence"/>
</dbReference>
<evidence type="ECO:0000256" key="2">
    <source>
        <dbReference type="SAM" id="MobiDB-lite"/>
    </source>
</evidence>
<dbReference type="EMBL" id="ML120357">
    <property type="protein sequence ID" value="RPB04718.1"/>
    <property type="molecule type" value="Genomic_DNA"/>
</dbReference>
<dbReference type="InterPro" id="IPR049203">
    <property type="entry name" value="DUF6818"/>
</dbReference>
<keyword evidence="1" id="KW-0175">Coiled coil</keyword>
<dbReference type="Pfam" id="PF20681">
    <property type="entry name" value="DUF6818"/>
    <property type="match status" value="1"/>
</dbReference>
<evidence type="ECO:0000259" key="3">
    <source>
        <dbReference type="Pfam" id="PF20681"/>
    </source>
</evidence>
<organism evidence="4 5">
    <name type="scientific">Choiromyces venosus 120613-1</name>
    <dbReference type="NCBI Taxonomy" id="1336337"/>
    <lineage>
        <taxon>Eukaryota</taxon>
        <taxon>Fungi</taxon>
        <taxon>Dikarya</taxon>
        <taxon>Ascomycota</taxon>
        <taxon>Pezizomycotina</taxon>
        <taxon>Pezizomycetes</taxon>
        <taxon>Pezizales</taxon>
        <taxon>Tuberaceae</taxon>
        <taxon>Choiromyces</taxon>
    </lineage>
</organism>